<dbReference type="Proteomes" id="UP000319852">
    <property type="component" value="Chromosome"/>
</dbReference>
<gene>
    <name evidence="1" type="ORF">HG15A2_03550</name>
</gene>
<dbReference type="AlphaFoldDB" id="A0A517MQD4"/>
<sequence length="474" mass="53318">MGFFSLRSVSASTYHWGNVEYTKRPGCLVDQFSVNLRVHCGSNNDPPLEIASHCDCFAYLLKFCTTSVMNPTARIPSRTRTLPSLSLCASLLLLLALARCASAAEPYLPSDDNEVLETLPRSLLSGGDELTSMRQQLADDPKNLDLARTVASRYLQMGKQDGDPRFYGYARAALGPWWDAADAPADILKLRAKLKETDHDYDEALADLWQFVKQEPRDAQAWIEISNILRVQGKYDEALEARNKLSEFARSVEIMYSNVPLLAVTGNAEAALDLIQQKLPEARQRYPGTVPWMLTMRAEISRALGRDEQAEESYLEGLGDDPGPSYLMRAYTDFLLDRDRANEALELVRDHTADTGSLLRAAIAAKQVGDEKLADEYQSQLENRFQEIRLRGSEPHGRFESRYALELENVPLLALELAQKNWQKQKEARDTRNLLEAAIAAKRPDAAKPVIEFLEKYGTQDVQFDKLLNQIEGK</sequence>
<organism evidence="1 2">
    <name type="scientific">Adhaeretor mobilis</name>
    <dbReference type="NCBI Taxonomy" id="1930276"/>
    <lineage>
        <taxon>Bacteria</taxon>
        <taxon>Pseudomonadati</taxon>
        <taxon>Planctomycetota</taxon>
        <taxon>Planctomycetia</taxon>
        <taxon>Pirellulales</taxon>
        <taxon>Lacipirellulaceae</taxon>
        <taxon>Adhaeretor</taxon>
    </lineage>
</organism>
<protein>
    <submittedName>
        <fullName evidence="1">Uncharacterized protein</fullName>
    </submittedName>
</protein>
<dbReference type="SUPFAM" id="SSF48452">
    <property type="entry name" value="TPR-like"/>
    <property type="match status" value="1"/>
</dbReference>
<dbReference type="InterPro" id="IPR011990">
    <property type="entry name" value="TPR-like_helical_dom_sf"/>
</dbReference>
<evidence type="ECO:0000313" key="2">
    <source>
        <dbReference type="Proteomes" id="UP000319852"/>
    </source>
</evidence>
<evidence type="ECO:0000313" key="1">
    <source>
        <dbReference type="EMBL" id="QDS97095.1"/>
    </source>
</evidence>
<dbReference type="EMBL" id="CP036263">
    <property type="protein sequence ID" value="QDS97095.1"/>
    <property type="molecule type" value="Genomic_DNA"/>
</dbReference>
<proteinExistence type="predicted"/>
<dbReference type="KEGG" id="amob:HG15A2_03550"/>
<name>A0A517MQD4_9BACT</name>
<reference evidence="1 2" key="1">
    <citation type="submission" date="2019-02" db="EMBL/GenBank/DDBJ databases">
        <title>Deep-cultivation of Planctomycetes and their phenomic and genomic characterization uncovers novel biology.</title>
        <authorList>
            <person name="Wiegand S."/>
            <person name="Jogler M."/>
            <person name="Boedeker C."/>
            <person name="Pinto D."/>
            <person name="Vollmers J."/>
            <person name="Rivas-Marin E."/>
            <person name="Kohn T."/>
            <person name="Peeters S.H."/>
            <person name="Heuer A."/>
            <person name="Rast P."/>
            <person name="Oberbeckmann S."/>
            <person name="Bunk B."/>
            <person name="Jeske O."/>
            <person name="Meyerdierks A."/>
            <person name="Storesund J.E."/>
            <person name="Kallscheuer N."/>
            <person name="Luecker S."/>
            <person name="Lage O.M."/>
            <person name="Pohl T."/>
            <person name="Merkel B.J."/>
            <person name="Hornburger P."/>
            <person name="Mueller R.-W."/>
            <person name="Bruemmer F."/>
            <person name="Labrenz M."/>
            <person name="Spormann A.M."/>
            <person name="Op den Camp H."/>
            <person name="Overmann J."/>
            <person name="Amann R."/>
            <person name="Jetten M.S.M."/>
            <person name="Mascher T."/>
            <person name="Medema M.H."/>
            <person name="Devos D.P."/>
            <person name="Kaster A.-K."/>
            <person name="Ovreas L."/>
            <person name="Rohde M."/>
            <person name="Galperin M.Y."/>
            <person name="Jogler C."/>
        </authorList>
    </citation>
    <scope>NUCLEOTIDE SEQUENCE [LARGE SCALE GENOMIC DNA]</scope>
    <source>
        <strain evidence="1 2">HG15A2</strain>
    </source>
</reference>
<keyword evidence="2" id="KW-1185">Reference proteome</keyword>
<dbReference type="InterPro" id="IPR019734">
    <property type="entry name" value="TPR_rpt"/>
</dbReference>
<dbReference type="Gene3D" id="1.25.40.10">
    <property type="entry name" value="Tetratricopeptide repeat domain"/>
    <property type="match status" value="1"/>
</dbReference>
<dbReference type="SMART" id="SM00028">
    <property type="entry name" value="TPR"/>
    <property type="match status" value="3"/>
</dbReference>
<accession>A0A517MQD4</accession>